<name>A0A9N9FG32_9GLOM</name>
<accession>A0A9N9FG32</accession>
<dbReference type="InterPro" id="IPR050767">
    <property type="entry name" value="Sel1_AlgK"/>
</dbReference>
<dbReference type="Pfam" id="PF08238">
    <property type="entry name" value="Sel1"/>
    <property type="match status" value="5"/>
</dbReference>
<keyword evidence="3" id="KW-1185">Reference proteome</keyword>
<dbReference type="Proteomes" id="UP000789831">
    <property type="component" value="Unassembled WGS sequence"/>
</dbReference>
<dbReference type="Gene3D" id="1.25.40.10">
    <property type="entry name" value="Tetratricopeptide repeat domain"/>
    <property type="match status" value="1"/>
</dbReference>
<gene>
    <name evidence="2" type="ORF">AGERDE_LOCUS5692</name>
</gene>
<comment type="caution">
    <text evidence="2">The sequence shown here is derived from an EMBL/GenBank/DDBJ whole genome shotgun (WGS) entry which is preliminary data.</text>
</comment>
<dbReference type="PANTHER" id="PTHR11102:SF160">
    <property type="entry name" value="ERAD-ASSOCIATED E3 UBIQUITIN-PROTEIN LIGASE COMPONENT HRD3"/>
    <property type="match status" value="1"/>
</dbReference>
<organism evidence="2 3">
    <name type="scientific">Ambispora gerdemannii</name>
    <dbReference type="NCBI Taxonomy" id="144530"/>
    <lineage>
        <taxon>Eukaryota</taxon>
        <taxon>Fungi</taxon>
        <taxon>Fungi incertae sedis</taxon>
        <taxon>Mucoromycota</taxon>
        <taxon>Glomeromycotina</taxon>
        <taxon>Glomeromycetes</taxon>
        <taxon>Archaeosporales</taxon>
        <taxon>Ambisporaceae</taxon>
        <taxon>Ambispora</taxon>
    </lineage>
</organism>
<dbReference type="PANTHER" id="PTHR11102">
    <property type="entry name" value="SEL-1-LIKE PROTEIN"/>
    <property type="match status" value="1"/>
</dbReference>
<dbReference type="SMART" id="SM00671">
    <property type="entry name" value="SEL1"/>
    <property type="match status" value="5"/>
</dbReference>
<dbReference type="InterPro" id="IPR006597">
    <property type="entry name" value="Sel1-like"/>
</dbReference>
<dbReference type="InterPro" id="IPR011990">
    <property type="entry name" value="TPR-like_helical_dom_sf"/>
</dbReference>
<evidence type="ECO:0000313" key="3">
    <source>
        <dbReference type="Proteomes" id="UP000789831"/>
    </source>
</evidence>
<sequence length="285" mass="32990">MNNNKNSKDTIPIDNINKNTAIDIGFMKELLNKLLALKSSGQPDQNVVDGLEKWINQTNRDIKTIFKFVERHHANNPEFVYLFGYLIHYGLGTDADPVTAFKYYSYVAESGINYGQSRVAWCFRLGLGVEADSVKSFEWFKKAAENNHLISQFNMGLFYCNGTGTEQNLEMGFKWFQVAANRGNELAQFELAKMYLSGKWIKKDYRKANYWMWKGADYWMWKDANDCNVFVTKKNSCLFSLASNAANGMGVKRDLHQTFRLYRSILNNGHLWSQWKSRLQSLIKP</sequence>
<dbReference type="SUPFAM" id="SSF81901">
    <property type="entry name" value="HCP-like"/>
    <property type="match status" value="1"/>
</dbReference>
<dbReference type="OrthoDB" id="2384430at2759"/>
<dbReference type="AlphaFoldDB" id="A0A9N9FG32"/>
<evidence type="ECO:0000313" key="2">
    <source>
        <dbReference type="EMBL" id="CAG8530609.1"/>
    </source>
</evidence>
<evidence type="ECO:0000256" key="1">
    <source>
        <dbReference type="ARBA" id="ARBA00038101"/>
    </source>
</evidence>
<reference evidence="2" key="1">
    <citation type="submission" date="2021-06" db="EMBL/GenBank/DDBJ databases">
        <authorList>
            <person name="Kallberg Y."/>
            <person name="Tangrot J."/>
            <person name="Rosling A."/>
        </authorList>
    </citation>
    <scope>NUCLEOTIDE SEQUENCE</scope>
    <source>
        <strain evidence="2">MT106</strain>
    </source>
</reference>
<comment type="similarity">
    <text evidence="1">Belongs to the sel-1 family.</text>
</comment>
<proteinExistence type="inferred from homology"/>
<dbReference type="EMBL" id="CAJVPL010000798">
    <property type="protein sequence ID" value="CAG8530609.1"/>
    <property type="molecule type" value="Genomic_DNA"/>
</dbReference>
<protein>
    <submittedName>
        <fullName evidence="2">4576_t:CDS:1</fullName>
    </submittedName>
</protein>